<evidence type="ECO:0000313" key="6">
    <source>
        <dbReference type="EMBL" id="GEL25901.1"/>
    </source>
</evidence>
<dbReference type="SUPFAM" id="SSF54373">
    <property type="entry name" value="FAD-linked reductases, C-terminal domain"/>
    <property type="match status" value="1"/>
</dbReference>
<proteinExistence type="predicted"/>
<dbReference type="EMBL" id="BJVJ01000067">
    <property type="protein sequence ID" value="GEL25901.1"/>
    <property type="molecule type" value="Genomic_DNA"/>
</dbReference>
<dbReference type="Gene3D" id="3.30.9.10">
    <property type="entry name" value="D-Amino Acid Oxidase, subunit A, domain 2"/>
    <property type="match status" value="1"/>
</dbReference>
<feature type="domain" description="FAD dependent oxidoreductase" evidence="5">
    <location>
        <begin position="3"/>
        <end position="354"/>
    </location>
</feature>
<keyword evidence="7" id="KW-1185">Reference proteome</keyword>
<organism evidence="6 7">
    <name type="scientific">Pseudonocardia sulfidoxydans NBRC 16205</name>
    <dbReference type="NCBI Taxonomy" id="1223511"/>
    <lineage>
        <taxon>Bacteria</taxon>
        <taxon>Bacillati</taxon>
        <taxon>Actinomycetota</taxon>
        <taxon>Actinomycetes</taxon>
        <taxon>Pseudonocardiales</taxon>
        <taxon>Pseudonocardiaceae</taxon>
        <taxon>Pseudonocardia</taxon>
    </lineage>
</organism>
<dbReference type="AlphaFoldDB" id="A0A511DM65"/>
<accession>A0A511DM65</accession>
<evidence type="ECO:0000256" key="1">
    <source>
        <dbReference type="ARBA" id="ARBA00001974"/>
    </source>
</evidence>
<dbReference type="SUPFAM" id="SSF51905">
    <property type="entry name" value="FAD/NAD(P)-binding domain"/>
    <property type="match status" value="1"/>
</dbReference>
<comment type="cofactor">
    <cofactor evidence="1">
        <name>FAD</name>
        <dbReference type="ChEBI" id="CHEBI:57692"/>
    </cofactor>
</comment>
<dbReference type="PANTHER" id="PTHR10961">
    <property type="entry name" value="PEROXISOMAL SARCOSINE OXIDASE"/>
    <property type="match status" value="1"/>
</dbReference>
<dbReference type="PANTHER" id="PTHR10961:SF7">
    <property type="entry name" value="FAD DEPENDENT OXIDOREDUCTASE DOMAIN-CONTAINING PROTEIN"/>
    <property type="match status" value="1"/>
</dbReference>
<comment type="caution">
    <text evidence="6">The sequence shown here is derived from an EMBL/GenBank/DDBJ whole genome shotgun (WGS) entry which is preliminary data.</text>
</comment>
<dbReference type="InterPro" id="IPR006076">
    <property type="entry name" value="FAD-dep_OxRdtase"/>
</dbReference>
<evidence type="ECO:0000313" key="7">
    <source>
        <dbReference type="Proteomes" id="UP000321685"/>
    </source>
</evidence>
<dbReference type="Pfam" id="PF01266">
    <property type="entry name" value="DAO"/>
    <property type="match status" value="1"/>
</dbReference>
<evidence type="ECO:0000259" key="5">
    <source>
        <dbReference type="Pfam" id="PF01266"/>
    </source>
</evidence>
<keyword evidence="2" id="KW-0285">Flavoprotein</keyword>
<keyword evidence="3" id="KW-0274">FAD</keyword>
<dbReference type="InterPro" id="IPR045170">
    <property type="entry name" value="MTOX"/>
</dbReference>
<dbReference type="InterPro" id="IPR036188">
    <property type="entry name" value="FAD/NAD-bd_sf"/>
</dbReference>
<gene>
    <name evidence="6" type="primary">solA</name>
    <name evidence="6" type="ORF">PSU4_48550</name>
</gene>
<reference evidence="6 7" key="1">
    <citation type="submission" date="2019-07" db="EMBL/GenBank/DDBJ databases">
        <title>Whole genome shotgun sequence of Pseudonocardia sulfidoxydans NBRC 16205.</title>
        <authorList>
            <person name="Hosoyama A."/>
            <person name="Uohara A."/>
            <person name="Ohji S."/>
            <person name="Ichikawa N."/>
        </authorList>
    </citation>
    <scope>NUCLEOTIDE SEQUENCE [LARGE SCALE GENOMIC DNA]</scope>
    <source>
        <strain evidence="6 7">NBRC 16205</strain>
    </source>
</reference>
<keyword evidence="4" id="KW-0560">Oxidoreductase</keyword>
<dbReference type="GO" id="GO:0008115">
    <property type="term" value="F:sarcosine oxidase activity"/>
    <property type="evidence" value="ECO:0007669"/>
    <property type="project" value="TreeGrafter"/>
</dbReference>
<evidence type="ECO:0000256" key="3">
    <source>
        <dbReference type="ARBA" id="ARBA00022827"/>
    </source>
</evidence>
<protein>
    <submittedName>
        <fullName evidence="6">N-methyltryptophan oxidase</fullName>
    </submittedName>
</protein>
<evidence type="ECO:0000256" key="4">
    <source>
        <dbReference type="ARBA" id="ARBA00023002"/>
    </source>
</evidence>
<sequence length="370" mass="39124">MEVVVVGGGVIGAATAWQLTRRGHDVVVLEKAELCHPRVSPHGAARVYRQGYTSPLHVRLAVESLQRWRELERETGAALLTLTGGIDHGDRGATIAIAETLAAQGVRHEWLDPAEAAARWPGMQFDGPVLHQPDSAGRLRADQAVAALTAAAMGRGATVRYSTPVEQIELLGPDLAEVYTPGGSIRTRRVVLAAGAWTAGLVGHLVPLPPLQVTEEQPAVFPLVGGTPSVPTDLRWPTFIHHTGPGDGWPGGVYGVGVPCEGVKVGFGGAGSQWDPERTEPAPEPTQLSRLQEYVGEFLPGLDVGSPTPFRCAFVSTPDAEFLVERNGPLVVAAGFSGHGFKFATALGRMVSDLAGDGDRERRLAPASRL</sequence>
<dbReference type="Proteomes" id="UP000321685">
    <property type="component" value="Unassembled WGS sequence"/>
</dbReference>
<dbReference type="Gene3D" id="3.50.50.60">
    <property type="entry name" value="FAD/NAD(P)-binding domain"/>
    <property type="match status" value="1"/>
</dbReference>
<dbReference type="RefSeq" id="WP_246115311.1">
    <property type="nucleotide sequence ID" value="NZ_BJVJ01000067.1"/>
</dbReference>
<evidence type="ECO:0000256" key="2">
    <source>
        <dbReference type="ARBA" id="ARBA00022630"/>
    </source>
</evidence>
<dbReference type="GO" id="GO:0050660">
    <property type="term" value="F:flavin adenine dinucleotide binding"/>
    <property type="evidence" value="ECO:0007669"/>
    <property type="project" value="InterPro"/>
</dbReference>
<name>A0A511DM65_9PSEU</name>